<dbReference type="PANTHER" id="PTHR10924">
    <property type="entry name" value="MAJOR FACILITATOR SUPERFAMILY PROTEIN-RELATED"/>
    <property type="match status" value="1"/>
</dbReference>
<feature type="transmembrane region" description="Helical" evidence="5">
    <location>
        <begin position="381"/>
        <end position="400"/>
    </location>
</feature>
<keyword evidence="2 5" id="KW-0812">Transmembrane</keyword>
<keyword evidence="3 5" id="KW-1133">Transmembrane helix</keyword>
<dbReference type="EMBL" id="KV428007">
    <property type="protein sequence ID" value="KZT43604.1"/>
    <property type="molecule type" value="Genomic_DNA"/>
</dbReference>
<evidence type="ECO:0000313" key="7">
    <source>
        <dbReference type="Proteomes" id="UP000076798"/>
    </source>
</evidence>
<organism evidence="6 7">
    <name type="scientific">Sistotremastrum suecicum HHB10207 ss-3</name>
    <dbReference type="NCBI Taxonomy" id="1314776"/>
    <lineage>
        <taxon>Eukaryota</taxon>
        <taxon>Fungi</taxon>
        <taxon>Dikarya</taxon>
        <taxon>Basidiomycota</taxon>
        <taxon>Agaricomycotina</taxon>
        <taxon>Agaricomycetes</taxon>
        <taxon>Sistotremastrales</taxon>
        <taxon>Sistotremastraceae</taxon>
        <taxon>Sistotremastrum</taxon>
    </lineage>
</organism>
<evidence type="ECO:0000256" key="2">
    <source>
        <dbReference type="ARBA" id="ARBA00022692"/>
    </source>
</evidence>
<dbReference type="InterPro" id="IPR049680">
    <property type="entry name" value="FLVCR1-2_SLC49-like"/>
</dbReference>
<feature type="transmembrane region" description="Helical" evidence="5">
    <location>
        <begin position="70"/>
        <end position="90"/>
    </location>
</feature>
<evidence type="ECO:0000313" key="6">
    <source>
        <dbReference type="EMBL" id="KZT43604.1"/>
    </source>
</evidence>
<dbReference type="InterPro" id="IPR036259">
    <property type="entry name" value="MFS_trans_sf"/>
</dbReference>
<proteinExistence type="predicted"/>
<feature type="transmembrane region" description="Helical" evidence="5">
    <location>
        <begin position="292"/>
        <end position="312"/>
    </location>
</feature>
<dbReference type="GO" id="GO:0022857">
    <property type="term" value="F:transmembrane transporter activity"/>
    <property type="evidence" value="ECO:0007669"/>
    <property type="project" value="InterPro"/>
</dbReference>
<comment type="subcellular location">
    <subcellularLocation>
        <location evidence="1">Membrane</location>
        <topology evidence="1">Multi-pass membrane protein</topology>
    </subcellularLocation>
</comment>
<feature type="transmembrane region" description="Helical" evidence="5">
    <location>
        <begin position="420"/>
        <end position="437"/>
    </location>
</feature>
<dbReference type="Proteomes" id="UP000076798">
    <property type="component" value="Unassembled WGS sequence"/>
</dbReference>
<feature type="transmembrane region" description="Helical" evidence="5">
    <location>
        <begin position="164"/>
        <end position="186"/>
    </location>
</feature>
<feature type="transmembrane region" description="Helical" evidence="5">
    <location>
        <begin position="192"/>
        <end position="210"/>
    </location>
</feature>
<keyword evidence="7" id="KW-1185">Reference proteome</keyword>
<name>A0A166IC43_9AGAM</name>
<dbReference type="AlphaFoldDB" id="A0A166IC43"/>
<dbReference type="Pfam" id="PF07690">
    <property type="entry name" value="MFS_1"/>
    <property type="match status" value="1"/>
</dbReference>
<feature type="transmembrane region" description="Helical" evidence="5">
    <location>
        <begin position="253"/>
        <end position="272"/>
    </location>
</feature>
<sequence>MGSEFAHDEQTEDEFSHRPVSAYGLHKYRFVGLLSLALLNVGAGMNTTWFGPITNATAREFDISLSQVNWLGNIVNLVFLPMSLLSPPIFKRCGIRNTSLVAAAILTIGAWMRYAATATSLTPQSAYALLFLGQVLAGVSQPVFQVICPRFSEVWFDLRGRTTATMIVSLANPVGVAVAQILSPIFTSPKQSIFLFAIVSTGLMLPSLLMRNSPPKAPTHAGSLPFQGILITLRTLFSPGKYPHSTMDDQDRLDMLVITLGFGVYVAGINAFTLLSNQMLSPYGYSEDTAGFMGAALILSGLLSAAVTSPLFDRVLTHHLGITLRATTPFLAAAWVALIWAVRPHNAAPLYILFALIGAISITLLPVALELGCEITRNADAAAAILWFSGNLFSVVFVLVGNALTDGQDANPPFNMRRASIFNAVIIGSVTVLVYFLRAKQSRRELDEEMNLRSSDVGSVSVP</sequence>
<accession>A0A166IC43</accession>
<feature type="transmembrane region" description="Helical" evidence="5">
    <location>
        <begin position="126"/>
        <end position="144"/>
    </location>
</feature>
<feature type="transmembrane region" description="Helical" evidence="5">
    <location>
        <begin position="324"/>
        <end position="342"/>
    </location>
</feature>
<dbReference type="SUPFAM" id="SSF103473">
    <property type="entry name" value="MFS general substrate transporter"/>
    <property type="match status" value="1"/>
</dbReference>
<dbReference type="OrthoDB" id="422206at2759"/>
<dbReference type="GO" id="GO:0016020">
    <property type="term" value="C:membrane"/>
    <property type="evidence" value="ECO:0007669"/>
    <property type="project" value="UniProtKB-SubCell"/>
</dbReference>
<dbReference type="STRING" id="1314776.A0A166IC43"/>
<feature type="transmembrane region" description="Helical" evidence="5">
    <location>
        <begin position="30"/>
        <end position="50"/>
    </location>
</feature>
<dbReference type="InterPro" id="IPR011701">
    <property type="entry name" value="MFS"/>
</dbReference>
<dbReference type="Gene3D" id="1.20.1250.20">
    <property type="entry name" value="MFS general substrate transporter like domains"/>
    <property type="match status" value="2"/>
</dbReference>
<evidence type="ECO:0000256" key="1">
    <source>
        <dbReference type="ARBA" id="ARBA00004141"/>
    </source>
</evidence>
<evidence type="ECO:0000256" key="4">
    <source>
        <dbReference type="ARBA" id="ARBA00023136"/>
    </source>
</evidence>
<keyword evidence="4 5" id="KW-0472">Membrane</keyword>
<evidence type="ECO:0000256" key="5">
    <source>
        <dbReference type="SAM" id="Phobius"/>
    </source>
</evidence>
<feature type="transmembrane region" description="Helical" evidence="5">
    <location>
        <begin position="348"/>
        <end position="369"/>
    </location>
</feature>
<gene>
    <name evidence="6" type="ORF">SISSUDRAFT_1096471</name>
</gene>
<feature type="transmembrane region" description="Helical" evidence="5">
    <location>
        <begin position="97"/>
        <end position="114"/>
    </location>
</feature>
<evidence type="ECO:0000256" key="3">
    <source>
        <dbReference type="ARBA" id="ARBA00022989"/>
    </source>
</evidence>
<reference evidence="6 7" key="1">
    <citation type="journal article" date="2016" name="Mol. Biol. Evol.">
        <title>Comparative Genomics of Early-Diverging Mushroom-Forming Fungi Provides Insights into the Origins of Lignocellulose Decay Capabilities.</title>
        <authorList>
            <person name="Nagy L.G."/>
            <person name="Riley R."/>
            <person name="Tritt A."/>
            <person name="Adam C."/>
            <person name="Daum C."/>
            <person name="Floudas D."/>
            <person name="Sun H."/>
            <person name="Yadav J.S."/>
            <person name="Pangilinan J."/>
            <person name="Larsson K.H."/>
            <person name="Matsuura K."/>
            <person name="Barry K."/>
            <person name="Labutti K."/>
            <person name="Kuo R."/>
            <person name="Ohm R.A."/>
            <person name="Bhattacharya S.S."/>
            <person name="Shirouzu T."/>
            <person name="Yoshinaga Y."/>
            <person name="Martin F.M."/>
            <person name="Grigoriev I.V."/>
            <person name="Hibbett D.S."/>
        </authorList>
    </citation>
    <scope>NUCLEOTIDE SEQUENCE [LARGE SCALE GENOMIC DNA]</scope>
    <source>
        <strain evidence="6 7">HHB10207 ss-3</strain>
    </source>
</reference>
<dbReference type="PANTHER" id="PTHR10924:SF6">
    <property type="entry name" value="SOLUTE CARRIER FAMILY 49 MEMBER A3"/>
    <property type="match status" value="1"/>
</dbReference>
<protein>
    <submittedName>
        <fullName evidence="6">MFS general substrate transporter</fullName>
    </submittedName>
</protein>